<protein>
    <submittedName>
        <fullName evidence="1">Uncharacterized protein</fullName>
    </submittedName>
</protein>
<dbReference type="RefSeq" id="WP_133614945.1">
    <property type="nucleotide sequence ID" value="NZ_SNYW01000013.1"/>
</dbReference>
<accession>A0A4R6WJ28</accession>
<reference evidence="1 2" key="1">
    <citation type="submission" date="2019-03" db="EMBL/GenBank/DDBJ databases">
        <title>Genomic Encyclopedia of Type Strains, Phase III (KMG-III): the genomes of soil and plant-associated and newly described type strains.</title>
        <authorList>
            <person name="Whitman W."/>
        </authorList>
    </citation>
    <scope>NUCLEOTIDE SEQUENCE [LARGE SCALE GENOMIC DNA]</scope>
    <source>
        <strain evidence="1 2">CGMCC 1.7660</strain>
    </source>
</reference>
<sequence length="102" mass="11983">MPESWDKHGPPKLWAKICCLVPGCGGERLLFPEDAERLARRIERGLSLRYLIGRYRCQKCRHRNASITFHLAYPGKRPWDKPVMPWRNEGERAAYYRASKGR</sequence>
<dbReference type="OrthoDB" id="9809458at2"/>
<evidence type="ECO:0000313" key="1">
    <source>
        <dbReference type="EMBL" id="TDQ78444.1"/>
    </source>
</evidence>
<evidence type="ECO:0000313" key="2">
    <source>
        <dbReference type="Proteomes" id="UP000295783"/>
    </source>
</evidence>
<keyword evidence="2" id="KW-1185">Reference proteome</keyword>
<proteinExistence type="predicted"/>
<gene>
    <name evidence="1" type="ORF">A8950_3496</name>
</gene>
<dbReference type="EMBL" id="SNYW01000013">
    <property type="protein sequence ID" value="TDQ78444.1"/>
    <property type="molecule type" value="Genomic_DNA"/>
</dbReference>
<name>A0A4R6WJ28_9PROT</name>
<dbReference type="Proteomes" id="UP000295783">
    <property type="component" value="Unassembled WGS sequence"/>
</dbReference>
<organism evidence="1 2">
    <name type="scientific">Dongia mobilis</name>
    <dbReference type="NCBI Taxonomy" id="578943"/>
    <lineage>
        <taxon>Bacteria</taxon>
        <taxon>Pseudomonadati</taxon>
        <taxon>Pseudomonadota</taxon>
        <taxon>Alphaproteobacteria</taxon>
        <taxon>Rhodospirillales</taxon>
        <taxon>Dongiaceae</taxon>
        <taxon>Dongia</taxon>
    </lineage>
</organism>
<dbReference type="AlphaFoldDB" id="A0A4R6WJ28"/>
<comment type="caution">
    <text evidence="1">The sequence shown here is derived from an EMBL/GenBank/DDBJ whole genome shotgun (WGS) entry which is preliminary data.</text>
</comment>